<dbReference type="PANTHER" id="PTHR24421">
    <property type="entry name" value="NITRATE/NITRITE SENSOR PROTEIN NARX-RELATED"/>
    <property type="match status" value="1"/>
</dbReference>
<feature type="transmembrane region" description="Helical" evidence="4">
    <location>
        <begin position="113"/>
        <end position="143"/>
    </location>
</feature>
<dbReference type="Pfam" id="PF07730">
    <property type="entry name" value="HisKA_3"/>
    <property type="match status" value="1"/>
</dbReference>
<evidence type="ECO:0000256" key="1">
    <source>
        <dbReference type="ARBA" id="ARBA00022679"/>
    </source>
</evidence>
<dbReference type="SUPFAM" id="SSF55874">
    <property type="entry name" value="ATPase domain of HSP90 chaperone/DNA topoisomerase II/histidine kinase"/>
    <property type="match status" value="1"/>
</dbReference>
<dbReference type="GO" id="GO:0016301">
    <property type="term" value="F:kinase activity"/>
    <property type="evidence" value="ECO:0007669"/>
    <property type="project" value="UniProtKB-KW"/>
</dbReference>
<accession>A0ABT1I3R6</accession>
<keyword evidence="7" id="KW-1185">Reference proteome</keyword>
<keyword evidence="4" id="KW-0472">Membrane</keyword>
<dbReference type="InterPro" id="IPR050482">
    <property type="entry name" value="Sensor_HK_TwoCompSys"/>
</dbReference>
<reference evidence="6 7" key="1">
    <citation type="submission" date="2022-06" db="EMBL/GenBank/DDBJ databases">
        <title>Genomic Encyclopedia of Archaeal and Bacterial Type Strains, Phase II (KMG-II): from individual species to whole genera.</title>
        <authorList>
            <person name="Goeker M."/>
        </authorList>
    </citation>
    <scope>NUCLEOTIDE SEQUENCE [LARGE SCALE GENOMIC DNA]</scope>
    <source>
        <strain evidence="6 7">DSM 40477</strain>
    </source>
</reference>
<comment type="caution">
    <text evidence="6">The sequence shown here is derived from an EMBL/GenBank/DDBJ whole genome shotgun (WGS) entry which is preliminary data.</text>
</comment>
<feature type="domain" description="Signal transduction histidine kinase subgroup 3 dimerisation and phosphoacceptor" evidence="5">
    <location>
        <begin position="195"/>
        <end position="264"/>
    </location>
</feature>
<dbReference type="InterPro" id="IPR011712">
    <property type="entry name" value="Sig_transdc_His_kin_sub3_dim/P"/>
</dbReference>
<evidence type="ECO:0000256" key="2">
    <source>
        <dbReference type="ARBA" id="ARBA00022777"/>
    </source>
</evidence>
<proteinExistence type="predicted"/>
<keyword evidence="1" id="KW-0808">Transferase</keyword>
<dbReference type="PANTHER" id="PTHR24421:SF63">
    <property type="entry name" value="SENSOR HISTIDINE KINASE DESK"/>
    <property type="match status" value="1"/>
</dbReference>
<feature type="transmembrane region" description="Helical" evidence="4">
    <location>
        <begin position="31"/>
        <end position="50"/>
    </location>
</feature>
<evidence type="ECO:0000313" key="6">
    <source>
        <dbReference type="EMBL" id="MCP2262441.1"/>
    </source>
</evidence>
<dbReference type="Gene3D" id="1.20.5.1930">
    <property type="match status" value="1"/>
</dbReference>
<gene>
    <name evidence="6" type="ORF">LX15_006178</name>
</gene>
<evidence type="ECO:0000259" key="5">
    <source>
        <dbReference type="Pfam" id="PF07730"/>
    </source>
</evidence>
<dbReference type="EMBL" id="JAMTCP010000070">
    <property type="protein sequence ID" value="MCP2262441.1"/>
    <property type="molecule type" value="Genomic_DNA"/>
</dbReference>
<evidence type="ECO:0000256" key="4">
    <source>
        <dbReference type="SAM" id="Phobius"/>
    </source>
</evidence>
<protein>
    <submittedName>
        <fullName evidence="6">Two-component system, NarL family, sensor histidine kinase DesK</fullName>
    </submittedName>
</protein>
<evidence type="ECO:0000256" key="3">
    <source>
        <dbReference type="ARBA" id="ARBA00023012"/>
    </source>
</evidence>
<name>A0ABT1I3R6_STRSD</name>
<evidence type="ECO:0000313" key="7">
    <source>
        <dbReference type="Proteomes" id="UP001205311"/>
    </source>
</evidence>
<organism evidence="6 7">
    <name type="scientific">Streptoalloteichus tenebrarius (strain ATCC 17920 / DSM 40477 / JCM 4838 / CBS 697.72 / NBRC 16177 / NCIMB 11028 / NRRL B-12390 / A12253. 1 / ISP 5477)</name>
    <name type="common">Streptomyces tenebrarius</name>
    <dbReference type="NCBI Taxonomy" id="1933"/>
    <lineage>
        <taxon>Bacteria</taxon>
        <taxon>Bacillati</taxon>
        <taxon>Actinomycetota</taxon>
        <taxon>Actinomycetes</taxon>
        <taxon>Pseudonocardiales</taxon>
        <taxon>Pseudonocardiaceae</taxon>
        <taxon>Streptoalloteichus</taxon>
    </lineage>
</organism>
<keyword evidence="2 6" id="KW-0418">Kinase</keyword>
<keyword evidence="4" id="KW-0812">Transmembrane</keyword>
<keyword evidence="4" id="KW-1133">Transmembrane helix</keyword>
<dbReference type="InterPro" id="IPR036890">
    <property type="entry name" value="HATPase_C_sf"/>
</dbReference>
<dbReference type="Proteomes" id="UP001205311">
    <property type="component" value="Unassembled WGS sequence"/>
</dbReference>
<sequence>MFGVSDEPGGEAGAEWRAPHGAHTHRVRRNWLLYSGFFLLYLLEPVLTLLQGDYSPAHRVIGIALVALYAASYLVVVWTCFRASLRRRLVGAGWILAVGTTVGLFLGPDSWGLLTYALATLVVLVPHPWGLVAAGTAALGAFADTFTLPDGPRPETLIQLGTLSLAMVAMNNMVQLNARLRRAGDEIARLAAVEERARVARDLHDVLGHSLTTITVKAGLARRLLETGPTGSERAVAEVGDLERLARQAMTEVRATVSGYREASLPAELAGARVALDAAGIRADLPHAVDDVPPRYQAVFAYVLREGVTNVIRHSGARTCRVRLGPTWLEVADDGTGPGGGDRRSSGLAGLRERLAAVGGTLATGPAPGGGFVLRASAPEAA</sequence>
<feature type="transmembrane region" description="Helical" evidence="4">
    <location>
        <begin position="56"/>
        <end position="77"/>
    </location>
</feature>
<keyword evidence="3" id="KW-0902">Two-component regulatory system</keyword>
<dbReference type="CDD" id="cd16917">
    <property type="entry name" value="HATPase_UhpB-NarQ-NarX-like"/>
    <property type="match status" value="1"/>
</dbReference>
<dbReference type="Gene3D" id="3.30.565.10">
    <property type="entry name" value="Histidine kinase-like ATPase, C-terminal domain"/>
    <property type="match status" value="1"/>
</dbReference>
<feature type="transmembrane region" description="Helical" evidence="4">
    <location>
        <begin position="89"/>
        <end position="107"/>
    </location>
</feature>